<dbReference type="HOGENOM" id="CLU_2974507_0_0_10"/>
<dbReference type="EMBL" id="CM001403">
    <property type="protein sequence ID" value="EHQ26898.1"/>
    <property type="molecule type" value="Genomic_DNA"/>
</dbReference>
<sequence>MEEVYTHELNVIYGADQKVVEKGGRKAIIQQIDVIHKRIKNATDKYYDLITEEQEYRA</sequence>
<gene>
    <name evidence="1" type="ORF">Mucpa_2787</name>
</gene>
<evidence type="ECO:0000313" key="2">
    <source>
        <dbReference type="Proteomes" id="UP000002774"/>
    </source>
</evidence>
<reference evidence="1" key="1">
    <citation type="submission" date="2011-09" db="EMBL/GenBank/DDBJ databases">
        <title>The permanent draft genome of Mucilaginibacter paludis DSM 18603.</title>
        <authorList>
            <consortium name="US DOE Joint Genome Institute (JGI-PGF)"/>
            <person name="Lucas S."/>
            <person name="Han J."/>
            <person name="Lapidus A."/>
            <person name="Bruce D."/>
            <person name="Goodwin L."/>
            <person name="Pitluck S."/>
            <person name="Peters L."/>
            <person name="Kyrpides N."/>
            <person name="Mavromatis K."/>
            <person name="Ivanova N."/>
            <person name="Mikhailova N."/>
            <person name="Held B."/>
            <person name="Detter J.C."/>
            <person name="Tapia R."/>
            <person name="Han C."/>
            <person name="Land M."/>
            <person name="Hauser L."/>
            <person name="Markowitz V."/>
            <person name="Cheng J.-F."/>
            <person name="Hugenholtz P."/>
            <person name="Woyke T."/>
            <person name="Wu D."/>
            <person name="Tindall B."/>
            <person name="Brambilla E."/>
            <person name="Klenk H.-P."/>
            <person name="Eisen J.A."/>
        </authorList>
    </citation>
    <scope>NUCLEOTIDE SEQUENCE [LARGE SCALE GENOMIC DNA]</scope>
    <source>
        <strain evidence="1">DSM 18603</strain>
    </source>
</reference>
<keyword evidence="2" id="KW-1185">Reference proteome</keyword>
<proteinExistence type="predicted"/>
<dbReference type="RefSeq" id="WP_008507135.1">
    <property type="nucleotide sequence ID" value="NZ_CM001403.1"/>
</dbReference>
<dbReference type="Proteomes" id="UP000002774">
    <property type="component" value="Chromosome"/>
</dbReference>
<accession>H1Y8M6</accession>
<organism evidence="1 2">
    <name type="scientific">Mucilaginibacter paludis DSM 18603</name>
    <dbReference type="NCBI Taxonomy" id="714943"/>
    <lineage>
        <taxon>Bacteria</taxon>
        <taxon>Pseudomonadati</taxon>
        <taxon>Bacteroidota</taxon>
        <taxon>Sphingobacteriia</taxon>
        <taxon>Sphingobacteriales</taxon>
        <taxon>Sphingobacteriaceae</taxon>
        <taxon>Mucilaginibacter</taxon>
    </lineage>
</organism>
<name>H1Y8M6_9SPHI</name>
<dbReference type="AlphaFoldDB" id="H1Y8M6"/>
<evidence type="ECO:0000313" key="1">
    <source>
        <dbReference type="EMBL" id="EHQ26898.1"/>
    </source>
</evidence>
<protein>
    <submittedName>
        <fullName evidence="1">Uncharacterized protein</fullName>
    </submittedName>
</protein>